<dbReference type="NCBIfam" id="TIGR02180">
    <property type="entry name" value="GRX_euk"/>
    <property type="match status" value="1"/>
</dbReference>
<evidence type="ECO:0000259" key="6">
    <source>
        <dbReference type="Pfam" id="PF00462"/>
    </source>
</evidence>
<dbReference type="Gene3D" id="3.40.30.10">
    <property type="entry name" value="Glutaredoxin"/>
    <property type="match status" value="1"/>
</dbReference>
<dbReference type="InterPro" id="IPR014025">
    <property type="entry name" value="Glutaredoxin_subgr"/>
</dbReference>
<organism evidence="7 8">
    <name type="scientific">Plectus sambesii</name>
    <dbReference type="NCBI Taxonomy" id="2011161"/>
    <lineage>
        <taxon>Eukaryota</taxon>
        <taxon>Metazoa</taxon>
        <taxon>Ecdysozoa</taxon>
        <taxon>Nematoda</taxon>
        <taxon>Chromadorea</taxon>
        <taxon>Plectida</taxon>
        <taxon>Plectina</taxon>
        <taxon>Plectoidea</taxon>
        <taxon>Plectidae</taxon>
        <taxon>Plectus</taxon>
    </lineage>
</organism>
<dbReference type="PROSITE" id="PS00195">
    <property type="entry name" value="GLUTAREDOXIN_1"/>
    <property type="match status" value="1"/>
</dbReference>
<reference evidence="8" key="1">
    <citation type="submission" date="2022-11" db="UniProtKB">
        <authorList>
            <consortium name="WormBaseParasite"/>
        </authorList>
    </citation>
    <scope>IDENTIFICATION</scope>
</reference>
<dbReference type="InterPro" id="IPR011767">
    <property type="entry name" value="GLR_AS"/>
</dbReference>
<dbReference type="GO" id="GO:0005737">
    <property type="term" value="C:cytoplasm"/>
    <property type="evidence" value="ECO:0007669"/>
    <property type="project" value="TreeGrafter"/>
</dbReference>
<evidence type="ECO:0000256" key="5">
    <source>
        <dbReference type="ARBA" id="ARBA00023284"/>
    </source>
</evidence>
<dbReference type="WBParaSite" id="PSAMB.scaffold13091size2435.g35261.t1">
    <property type="protein sequence ID" value="PSAMB.scaffold13091size2435.g35261.t1"/>
    <property type="gene ID" value="PSAMB.scaffold13091size2435.g35261"/>
</dbReference>
<dbReference type="InterPro" id="IPR011899">
    <property type="entry name" value="Glutaredoxin_euk/vir"/>
</dbReference>
<dbReference type="InterPro" id="IPR002109">
    <property type="entry name" value="Glutaredoxin"/>
</dbReference>
<keyword evidence="7" id="KW-1185">Reference proteome</keyword>
<keyword evidence="2" id="KW-0813">Transport</keyword>
<evidence type="ECO:0000256" key="4">
    <source>
        <dbReference type="ARBA" id="ARBA00023157"/>
    </source>
</evidence>
<evidence type="ECO:0000256" key="1">
    <source>
        <dbReference type="ARBA" id="ARBA00002549"/>
    </source>
</evidence>
<dbReference type="InterPro" id="IPR036249">
    <property type="entry name" value="Thioredoxin-like_sf"/>
</dbReference>
<keyword evidence="5" id="KW-0676">Redox-active center</keyword>
<dbReference type="AlphaFoldDB" id="A0A914UWY6"/>
<keyword evidence="4" id="KW-1015">Disulfide bond</keyword>
<protein>
    <submittedName>
        <fullName evidence="8">Glutaredoxin domain-containing protein</fullName>
    </submittedName>
</protein>
<dbReference type="PRINTS" id="PR00160">
    <property type="entry name" value="GLUTAREDOXIN"/>
</dbReference>
<sequence length="120" mass="12952">MGGRSTKSAEEMASAKEFVDKMVNGKKVVVFSKSYCPYCHKAKSALQSFKLPAEVLEWIELDERGDLDGDAIQDYLLSVTGGRSVPRVFIGGKFFGGGDDTAAARKNGTLEKLLKDTGAL</sequence>
<evidence type="ECO:0000313" key="8">
    <source>
        <dbReference type="WBParaSite" id="PSAMB.scaffold13091size2435.g35261.t1"/>
    </source>
</evidence>
<keyword evidence="3" id="KW-0249">Electron transport</keyword>
<dbReference type="Proteomes" id="UP000887566">
    <property type="component" value="Unplaced"/>
</dbReference>
<evidence type="ECO:0000256" key="2">
    <source>
        <dbReference type="ARBA" id="ARBA00022448"/>
    </source>
</evidence>
<dbReference type="CDD" id="cd03419">
    <property type="entry name" value="GRX_GRXh_1_2_like"/>
    <property type="match status" value="1"/>
</dbReference>
<dbReference type="GO" id="GO:0015038">
    <property type="term" value="F:glutathione disulfide oxidoreductase activity"/>
    <property type="evidence" value="ECO:0007669"/>
    <property type="project" value="TreeGrafter"/>
</dbReference>
<evidence type="ECO:0000313" key="7">
    <source>
        <dbReference type="Proteomes" id="UP000887566"/>
    </source>
</evidence>
<dbReference type="PANTHER" id="PTHR45694:SF5">
    <property type="entry name" value="GLUTAREDOXIN 2"/>
    <property type="match status" value="1"/>
</dbReference>
<comment type="function">
    <text evidence="1">Has a glutathione-disulfide oxidoreductase activity in the presence of NADPH and glutathione reductase. Reduces low molecular weight disulfides and proteins.</text>
</comment>
<evidence type="ECO:0000256" key="3">
    <source>
        <dbReference type="ARBA" id="ARBA00022982"/>
    </source>
</evidence>
<feature type="domain" description="Glutaredoxin" evidence="6">
    <location>
        <begin position="28"/>
        <end position="94"/>
    </location>
</feature>
<dbReference type="Pfam" id="PF00462">
    <property type="entry name" value="Glutaredoxin"/>
    <property type="match status" value="1"/>
</dbReference>
<dbReference type="GO" id="GO:0034599">
    <property type="term" value="P:cellular response to oxidative stress"/>
    <property type="evidence" value="ECO:0007669"/>
    <property type="project" value="TreeGrafter"/>
</dbReference>
<dbReference type="PROSITE" id="PS51354">
    <property type="entry name" value="GLUTAREDOXIN_2"/>
    <property type="match status" value="1"/>
</dbReference>
<dbReference type="PANTHER" id="PTHR45694">
    <property type="entry name" value="GLUTAREDOXIN 2"/>
    <property type="match status" value="1"/>
</dbReference>
<name>A0A914UWY6_9BILA</name>
<accession>A0A914UWY6</accession>
<proteinExistence type="predicted"/>
<dbReference type="SUPFAM" id="SSF52833">
    <property type="entry name" value="Thioredoxin-like"/>
    <property type="match status" value="1"/>
</dbReference>